<gene>
    <name evidence="1" type="ORF">CEXT_577311</name>
</gene>
<accession>A0AAV4VSE3</accession>
<feature type="non-terminal residue" evidence="1">
    <location>
        <position position="89"/>
    </location>
</feature>
<organism evidence="1 2">
    <name type="scientific">Caerostris extrusa</name>
    <name type="common">Bark spider</name>
    <name type="synonym">Caerostris bankana</name>
    <dbReference type="NCBI Taxonomy" id="172846"/>
    <lineage>
        <taxon>Eukaryota</taxon>
        <taxon>Metazoa</taxon>
        <taxon>Ecdysozoa</taxon>
        <taxon>Arthropoda</taxon>
        <taxon>Chelicerata</taxon>
        <taxon>Arachnida</taxon>
        <taxon>Araneae</taxon>
        <taxon>Araneomorphae</taxon>
        <taxon>Entelegynae</taxon>
        <taxon>Araneoidea</taxon>
        <taxon>Araneidae</taxon>
        <taxon>Caerostris</taxon>
    </lineage>
</organism>
<proteinExistence type="predicted"/>
<dbReference type="EMBL" id="BPLR01015051">
    <property type="protein sequence ID" value="GIY73247.1"/>
    <property type="molecule type" value="Genomic_DNA"/>
</dbReference>
<protein>
    <submittedName>
        <fullName evidence="1">Uncharacterized protein</fullName>
    </submittedName>
</protein>
<evidence type="ECO:0000313" key="1">
    <source>
        <dbReference type="EMBL" id="GIY73247.1"/>
    </source>
</evidence>
<dbReference type="Proteomes" id="UP001054945">
    <property type="component" value="Unassembled WGS sequence"/>
</dbReference>
<evidence type="ECO:0000313" key="2">
    <source>
        <dbReference type="Proteomes" id="UP001054945"/>
    </source>
</evidence>
<name>A0AAV4VSE3_CAEEX</name>
<reference evidence="1 2" key="1">
    <citation type="submission" date="2021-06" db="EMBL/GenBank/DDBJ databases">
        <title>Caerostris extrusa draft genome.</title>
        <authorList>
            <person name="Kono N."/>
            <person name="Arakawa K."/>
        </authorList>
    </citation>
    <scope>NUCLEOTIDE SEQUENCE [LARGE SCALE GENOMIC DNA]</scope>
</reference>
<comment type="caution">
    <text evidence="1">The sequence shown here is derived from an EMBL/GenBank/DDBJ whole genome shotgun (WGS) entry which is preliminary data.</text>
</comment>
<keyword evidence="2" id="KW-1185">Reference proteome</keyword>
<sequence>MLRKEFESQKGIAPSLAITSGKSVANFYLNEGFLKSSFLNYRSLRLMWRKSRGDGKKILLSYRTFRFLWIFGSEIGIIGKVVPKRIRVL</sequence>
<dbReference type="AlphaFoldDB" id="A0AAV4VSE3"/>